<dbReference type="Ensembl" id="ENSLOCT00000018823.1">
    <property type="protein sequence ID" value="ENSLOCP00000018791.1"/>
    <property type="gene ID" value="ENSLOCG00000015271.1"/>
</dbReference>
<reference evidence="1" key="2">
    <citation type="submission" date="2025-08" db="UniProtKB">
        <authorList>
            <consortium name="Ensembl"/>
        </authorList>
    </citation>
    <scope>IDENTIFICATION</scope>
</reference>
<dbReference type="OMA" id="TINHAYH"/>
<dbReference type="AlphaFoldDB" id="W5NDT2"/>
<name>W5NDT2_LEPOC</name>
<dbReference type="GeneTree" id="ENSGT01060000249669"/>
<dbReference type="eggNOG" id="KOG1075">
    <property type="taxonomic scope" value="Eukaryota"/>
</dbReference>
<dbReference type="PANTHER" id="PTHR47510">
    <property type="entry name" value="REVERSE TRANSCRIPTASE DOMAIN-CONTAINING PROTEIN"/>
    <property type="match status" value="1"/>
</dbReference>
<organism evidence="1 2">
    <name type="scientific">Lepisosteus oculatus</name>
    <name type="common">Spotted gar</name>
    <dbReference type="NCBI Taxonomy" id="7918"/>
    <lineage>
        <taxon>Eukaryota</taxon>
        <taxon>Metazoa</taxon>
        <taxon>Chordata</taxon>
        <taxon>Craniata</taxon>
        <taxon>Vertebrata</taxon>
        <taxon>Euteleostomi</taxon>
        <taxon>Actinopterygii</taxon>
        <taxon>Neopterygii</taxon>
        <taxon>Holostei</taxon>
        <taxon>Semionotiformes</taxon>
        <taxon>Lepisosteidae</taxon>
        <taxon>Lepisosteus</taxon>
    </lineage>
</organism>
<dbReference type="HOGENOM" id="CLU_110530_0_0_1"/>
<sequence>TLTTLNLMQELPHFRQQVNCPTRDHCCYTLDPTYRVYLKAPLGNSDHTIILLIPIYKQKLKVNPPEAIESLKGCFECTDWNVFSSACASLDKYSDSVTSYKRFCEEVCIPTKTFKTDSYKKSWVSKELQDLRLRKNKTFIKGDRTEYISAKYELCSAVRKAKSNYSKQLEEQFADNSSVVWRIIQEMTNYKETISATLLDDDPNLPDKWNQFYVRSEK</sequence>
<dbReference type="Proteomes" id="UP000018468">
    <property type="component" value="Linkage group LG1"/>
</dbReference>
<evidence type="ECO:0000313" key="1">
    <source>
        <dbReference type="Ensembl" id="ENSLOCP00000018791.1"/>
    </source>
</evidence>
<dbReference type="PANTHER" id="PTHR47510:SF3">
    <property type="entry name" value="ENDO_EXONUCLEASE_PHOSPHATASE DOMAIN-CONTAINING PROTEIN"/>
    <property type="match status" value="1"/>
</dbReference>
<dbReference type="STRING" id="7918.ENSLOCP00000018791"/>
<dbReference type="EMBL" id="AHAT01006135">
    <property type="status" value="NOT_ANNOTATED_CDS"/>
    <property type="molecule type" value="Genomic_DNA"/>
</dbReference>
<evidence type="ECO:0000313" key="2">
    <source>
        <dbReference type="Proteomes" id="UP000018468"/>
    </source>
</evidence>
<accession>W5NDT2</accession>
<reference evidence="2" key="1">
    <citation type="submission" date="2011-12" db="EMBL/GenBank/DDBJ databases">
        <title>The Draft Genome of Lepisosteus oculatus.</title>
        <authorList>
            <consortium name="The Broad Institute Genome Assembly &amp; Analysis Group"/>
            <consortium name="Computational R&amp;D Group"/>
            <consortium name="and Sequencing Platform"/>
            <person name="Di Palma F."/>
            <person name="Alfoldi J."/>
            <person name="Johnson J."/>
            <person name="Berlin A."/>
            <person name="Gnerre S."/>
            <person name="Jaffe D."/>
            <person name="MacCallum I."/>
            <person name="Young S."/>
            <person name="Walker B.J."/>
            <person name="Lander E.S."/>
            <person name="Lindblad-Toh K."/>
        </authorList>
    </citation>
    <scope>NUCLEOTIDE SEQUENCE [LARGE SCALE GENOMIC DNA]</scope>
</reference>
<proteinExistence type="predicted"/>
<protein>
    <submittedName>
        <fullName evidence="1">Uncharacterized protein</fullName>
    </submittedName>
</protein>
<reference evidence="1" key="3">
    <citation type="submission" date="2025-09" db="UniProtKB">
        <authorList>
            <consortium name="Ensembl"/>
        </authorList>
    </citation>
    <scope>IDENTIFICATION</scope>
</reference>
<dbReference type="InParanoid" id="W5NDT2"/>
<keyword evidence="2" id="KW-1185">Reference proteome</keyword>